<evidence type="ECO:0000313" key="2">
    <source>
        <dbReference type="Proteomes" id="UP000219775"/>
    </source>
</evidence>
<reference evidence="1 2" key="1">
    <citation type="submission" date="2017-09" db="EMBL/GenBank/DDBJ databases">
        <title>Large-scale bioinformatics analysis of Bacillus genomes uncovers conserved roles of natural products in bacterial physiology.</title>
        <authorList>
            <consortium name="Agbiome Team Llc"/>
            <person name="Bleich R.M."/>
            <person name="Grubbs K.J."/>
            <person name="Santa Maria K.C."/>
            <person name="Allen S.E."/>
            <person name="Farag S."/>
            <person name="Shank E.A."/>
            <person name="Bowers A."/>
        </authorList>
    </citation>
    <scope>NUCLEOTIDE SEQUENCE [LARGE SCALE GENOMIC DNA]</scope>
    <source>
        <strain evidence="1 2">AFS009893</strain>
    </source>
</reference>
<proteinExistence type="predicted"/>
<gene>
    <name evidence="1" type="ORF">CN613_28880</name>
</gene>
<sequence length="176" mass="20863">MGEKKFINYEKDPEYLNDYVAFTSKKFGKTYYLTTDVKGYTEYELEAYIVELEAYKKKKRKKNWIYFGCFVLFCIVLSVIEGYQNDELVAKGKPIEAPVLGRHVETEYLILEHPTLELIVDDKVKKLWVKQELYDSITVMDKVKVIEYKGEIKLDPRYKGEDLIIRFIKKEKEVGE</sequence>
<dbReference type="RefSeq" id="WP_085450951.1">
    <property type="nucleotide sequence ID" value="NZ_NUBH01000131.1"/>
</dbReference>
<name>A0A2A8BU00_9BACI</name>
<dbReference type="EMBL" id="NUDP01000270">
    <property type="protein sequence ID" value="PEM58329.1"/>
    <property type="molecule type" value="Genomic_DNA"/>
</dbReference>
<evidence type="ECO:0000313" key="1">
    <source>
        <dbReference type="EMBL" id="PEM58329.1"/>
    </source>
</evidence>
<dbReference type="AlphaFoldDB" id="A0A2A8BU00"/>
<organism evidence="1 2">
    <name type="scientific">Bacillus pseudomycoides</name>
    <dbReference type="NCBI Taxonomy" id="64104"/>
    <lineage>
        <taxon>Bacteria</taxon>
        <taxon>Bacillati</taxon>
        <taxon>Bacillota</taxon>
        <taxon>Bacilli</taxon>
        <taxon>Bacillales</taxon>
        <taxon>Bacillaceae</taxon>
        <taxon>Bacillus</taxon>
        <taxon>Bacillus cereus group</taxon>
    </lineage>
</organism>
<protein>
    <submittedName>
        <fullName evidence="1">Uncharacterized protein</fullName>
    </submittedName>
</protein>
<dbReference type="Proteomes" id="UP000219775">
    <property type="component" value="Unassembled WGS sequence"/>
</dbReference>
<comment type="caution">
    <text evidence="1">The sequence shown here is derived from an EMBL/GenBank/DDBJ whole genome shotgun (WGS) entry which is preliminary data.</text>
</comment>
<accession>A0A2A8BU00</accession>